<proteinExistence type="predicted"/>
<dbReference type="Gene3D" id="3.40.50.150">
    <property type="entry name" value="Vaccinia Virus protein VP39"/>
    <property type="match status" value="1"/>
</dbReference>
<evidence type="ECO:0000313" key="5">
    <source>
        <dbReference type="Proteomes" id="UP000031829"/>
    </source>
</evidence>
<dbReference type="CDD" id="cd02440">
    <property type="entry name" value="AdoMet_MTases"/>
    <property type="match status" value="1"/>
</dbReference>
<evidence type="ECO:0000259" key="3">
    <source>
        <dbReference type="Pfam" id="PF13847"/>
    </source>
</evidence>
<evidence type="ECO:0000313" key="4">
    <source>
        <dbReference type="EMBL" id="AJI20874.1"/>
    </source>
</evidence>
<dbReference type="HOGENOM" id="CLU_037990_10_0_9"/>
<dbReference type="GO" id="GO:0032259">
    <property type="term" value="P:methylation"/>
    <property type="evidence" value="ECO:0007669"/>
    <property type="project" value="UniProtKB-KW"/>
</dbReference>
<name>A0A0B6AM34_PRIM2</name>
<dbReference type="Proteomes" id="UP000031829">
    <property type="component" value="Chromosome"/>
</dbReference>
<dbReference type="GeneID" id="93641216"/>
<dbReference type="AlphaFoldDB" id="A0A0B6AM34"/>
<sequence length="257" mass="29180">MSNKEMVVSQFGGNAGKYVKSKGHAKGKDLAVLAEIAEENRGGKLLDVATGGGHVANKLAPVFQEVTAFDLTPQMLQSAEGFIKENGYENVSFVQGDAEDMPFQDDEFDTVTCRIAPHHFPNIKQFIKEVYRVLKPGGQFLLIDNVAPEVNAYDEFYNRVEKTRDPSHYRAYKKTEWLSMLEMQGFRTEVLTTFSKRFLFDDWCGMMNVSEETKRELTQYMLNIPSGFKQFFDIKTNQQGIESFQGEAIFVACCKNK</sequence>
<dbReference type="Pfam" id="PF13847">
    <property type="entry name" value="Methyltransf_31"/>
    <property type="match status" value="1"/>
</dbReference>
<dbReference type="InterPro" id="IPR029063">
    <property type="entry name" value="SAM-dependent_MTases_sf"/>
</dbReference>
<dbReference type="KEGG" id="bmeg:BG04_3153"/>
<evidence type="ECO:0000256" key="1">
    <source>
        <dbReference type="ARBA" id="ARBA00022603"/>
    </source>
</evidence>
<keyword evidence="2" id="KW-0808">Transferase</keyword>
<organism evidence="4 5">
    <name type="scientific">Priestia megaterium (strain ATCC 14581 / DSM 32 / CCUG 1817 / JCM 2506 / NBRC 15308 / NCIMB 9376 / NCTC 10342 / NRRL B-14308 / VKM B-512 / Ford 19)</name>
    <name type="common">Bacillus megaterium</name>
    <dbReference type="NCBI Taxonomy" id="1348623"/>
    <lineage>
        <taxon>Bacteria</taxon>
        <taxon>Bacillati</taxon>
        <taxon>Bacillota</taxon>
        <taxon>Bacilli</taxon>
        <taxon>Bacillales</taxon>
        <taxon>Bacillaceae</taxon>
        <taxon>Priestia</taxon>
    </lineage>
</organism>
<reference evidence="4 5" key="1">
    <citation type="journal article" date="2015" name="Genome Announc.">
        <title>Complete genome sequences for 35 biothreat assay-relevant bacillus species.</title>
        <authorList>
            <person name="Johnson S.L."/>
            <person name="Daligault H.E."/>
            <person name="Davenport K.W."/>
            <person name="Jaissle J."/>
            <person name="Frey K.G."/>
            <person name="Ladner J.T."/>
            <person name="Broomall S.M."/>
            <person name="Bishop-Lilly K.A."/>
            <person name="Bruce D.C."/>
            <person name="Gibbons H.S."/>
            <person name="Coyne S.R."/>
            <person name="Lo C.C."/>
            <person name="Meincke L."/>
            <person name="Munk A.C."/>
            <person name="Koroleva G.I."/>
            <person name="Rosenzweig C.N."/>
            <person name="Palacios G.F."/>
            <person name="Redden C.L."/>
            <person name="Minogue T.D."/>
            <person name="Chain P.S."/>
        </authorList>
    </citation>
    <scope>NUCLEOTIDE SEQUENCE [LARGE SCALE GENOMIC DNA]</scope>
    <source>
        <strain evidence="5">ATCC 14581 / DSM 32 / JCM 2506 / NBRC 15308 / NCIMB 9376 / NCTC 10342 / NRRL B-14308 / VKM B-512</strain>
    </source>
</reference>
<dbReference type="PANTHER" id="PTHR44942:SF4">
    <property type="entry name" value="METHYLTRANSFERASE TYPE 11 DOMAIN-CONTAINING PROTEIN"/>
    <property type="match status" value="1"/>
</dbReference>
<protein>
    <recommendedName>
        <fullName evidence="3">Methyltransferase domain-containing protein</fullName>
    </recommendedName>
</protein>
<dbReference type="EMBL" id="CP009920">
    <property type="protein sequence ID" value="AJI20874.1"/>
    <property type="molecule type" value="Genomic_DNA"/>
</dbReference>
<dbReference type="RefSeq" id="WP_016763154.1">
    <property type="nucleotide sequence ID" value="NZ_BCVB01000007.1"/>
</dbReference>
<keyword evidence="1" id="KW-0489">Methyltransferase</keyword>
<accession>A0A0B6AM34</accession>
<feature type="domain" description="Methyltransferase" evidence="3">
    <location>
        <begin position="41"/>
        <end position="183"/>
    </location>
</feature>
<evidence type="ECO:0000256" key="2">
    <source>
        <dbReference type="ARBA" id="ARBA00022679"/>
    </source>
</evidence>
<gene>
    <name evidence="4" type="ORF">BG04_3153</name>
</gene>
<dbReference type="InterPro" id="IPR051052">
    <property type="entry name" value="Diverse_substrate_MTase"/>
</dbReference>
<dbReference type="InterPro" id="IPR025714">
    <property type="entry name" value="Methyltranfer_dom"/>
</dbReference>
<dbReference type="GO" id="GO:0008757">
    <property type="term" value="F:S-adenosylmethionine-dependent methyltransferase activity"/>
    <property type="evidence" value="ECO:0007669"/>
    <property type="project" value="InterPro"/>
</dbReference>
<dbReference type="SUPFAM" id="SSF53335">
    <property type="entry name" value="S-adenosyl-L-methionine-dependent methyltransferases"/>
    <property type="match status" value="1"/>
</dbReference>
<dbReference type="PANTHER" id="PTHR44942">
    <property type="entry name" value="METHYLTRANSF_11 DOMAIN-CONTAINING PROTEIN"/>
    <property type="match status" value="1"/>
</dbReference>